<gene>
    <name evidence="4" type="ORF">WM40_25965</name>
</gene>
<dbReference type="InterPro" id="IPR003115">
    <property type="entry name" value="ParB_N"/>
</dbReference>
<evidence type="ECO:0000256" key="1">
    <source>
        <dbReference type="SAM" id="Coils"/>
    </source>
</evidence>
<accession>A0A0F5JUE9</accession>
<evidence type="ECO:0000313" key="4">
    <source>
        <dbReference type="EMBL" id="KKB60977.1"/>
    </source>
</evidence>
<feature type="region of interest" description="Disordered" evidence="2">
    <location>
        <begin position="1"/>
        <end position="36"/>
    </location>
</feature>
<proteinExistence type="predicted"/>
<evidence type="ECO:0000259" key="3">
    <source>
        <dbReference type="SMART" id="SM00470"/>
    </source>
</evidence>
<evidence type="ECO:0000256" key="2">
    <source>
        <dbReference type="SAM" id="MobiDB-lite"/>
    </source>
</evidence>
<dbReference type="Gene3D" id="3.90.1530.30">
    <property type="match status" value="1"/>
</dbReference>
<dbReference type="Pfam" id="PF02195">
    <property type="entry name" value="ParB_N"/>
    <property type="match status" value="1"/>
</dbReference>
<sequence length="327" mass="35951">MSTASKQKMKAASIRLDDELDDTSTNVPSPPRTAPGQLMGLQGRVLNQQREIEELREALASAKSTGTSVEIPLDMLIEVPGRRRFLTSDQQTELRENLRSNRLVHPISVRPLDDGKFEIVSGHNRVDQYRALGRDKIRAVPEVTTAEEAAASAFFANLMQSELSDYEKFKGFKDMQERHPGMSQAAIAQSAGVRENVLTMLLSFGSLPSAAHKMLDERPDLIGANAAYALAGLTKEGKNDAVVQAIERLARGEIDQSQAVRMAKESGSKPKAKAVQTLKIRAGRATYCDLRISNKTLRIDFQSEEEAARVHAAVQSLLEIEAKNKQA</sequence>
<dbReference type="SUPFAM" id="SSF109709">
    <property type="entry name" value="KorB DNA-binding domain-like"/>
    <property type="match status" value="1"/>
</dbReference>
<dbReference type="AlphaFoldDB" id="A0A0F5JUE9"/>
<keyword evidence="5" id="KW-1185">Reference proteome</keyword>
<comment type="caution">
    <text evidence="4">The sequence shown here is derived from an EMBL/GenBank/DDBJ whole genome shotgun (WGS) entry which is preliminary data.</text>
</comment>
<dbReference type="OrthoDB" id="8677451at2"/>
<dbReference type="Proteomes" id="UP000033618">
    <property type="component" value="Unassembled WGS sequence"/>
</dbReference>
<dbReference type="Gene3D" id="1.10.10.2830">
    <property type="match status" value="1"/>
</dbReference>
<dbReference type="InterPro" id="IPR050336">
    <property type="entry name" value="Chromosome_partition/occlusion"/>
</dbReference>
<dbReference type="PANTHER" id="PTHR33375">
    <property type="entry name" value="CHROMOSOME-PARTITIONING PROTEIN PARB-RELATED"/>
    <property type="match status" value="1"/>
</dbReference>
<dbReference type="RefSeq" id="WP_046154473.1">
    <property type="nucleotide sequence ID" value="NZ_CADFGU010000020.1"/>
</dbReference>
<dbReference type="PANTHER" id="PTHR33375:SF1">
    <property type="entry name" value="CHROMOSOME-PARTITIONING PROTEIN PARB-RELATED"/>
    <property type="match status" value="1"/>
</dbReference>
<dbReference type="EMBL" id="LAQU01000100">
    <property type="protein sequence ID" value="KKB60977.1"/>
    <property type="molecule type" value="Genomic_DNA"/>
</dbReference>
<protein>
    <recommendedName>
        <fullName evidence="3">ParB-like N-terminal domain-containing protein</fullName>
    </recommendedName>
</protein>
<dbReference type="GO" id="GO:0005694">
    <property type="term" value="C:chromosome"/>
    <property type="evidence" value="ECO:0007669"/>
    <property type="project" value="TreeGrafter"/>
</dbReference>
<dbReference type="GO" id="GO:0007059">
    <property type="term" value="P:chromosome segregation"/>
    <property type="evidence" value="ECO:0007669"/>
    <property type="project" value="TreeGrafter"/>
</dbReference>
<feature type="coiled-coil region" evidence="1">
    <location>
        <begin position="38"/>
        <end position="65"/>
    </location>
</feature>
<dbReference type="STRING" id="28092.WM40_25965"/>
<keyword evidence="1" id="KW-0175">Coiled coil</keyword>
<evidence type="ECO:0000313" key="5">
    <source>
        <dbReference type="Proteomes" id="UP000033618"/>
    </source>
</evidence>
<dbReference type="SUPFAM" id="SSF110849">
    <property type="entry name" value="ParB/Sulfiredoxin"/>
    <property type="match status" value="1"/>
</dbReference>
<dbReference type="InterPro" id="IPR036086">
    <property type="entry name" value="ParB/Sulfiredoxin_sf"/>
</dbReference>
<organism evidence="4 5">
    <name type="scientific">Robbsia andropogonis</name>
    <dbReference type="NCBI Taxonomy" id="28092"/>
    <lineage>
        <taxon>Bacteria</taxon>
        <taxon>Pseudomonadati</taxon>
        <taxon>Pseudomonadota</taxon>
        <taxon>Betaproteobacteria</taxon>
        <taxon>Burkholderiales</taxon>
        <taxon>Burkholderiaceae</taxon>
        <taxon>Robbsia</taxon>
    </lineage>
</organism>
<reference evidence="4 5" key="1">
    <citation type="submission" date="2015-03" db="EMBL/GenBank/DDBJ databases">
        <title>Draft Genome Sequence of Burkholderia andropogonis type strain ICMP2807, isolated from Sorghum bicolor.</title>
        <authorList>
            <person name="Lopes-Santos L."/>
            <person name="Castro D.B."/>
            <person name="Ottoboni L.M."/>
            <person name="Park D."/>
            <person name="Weirc B.S."/>
            <person name="Destefano S.A."/>
        </authorList>
    </citation>
    <scope>NUCLEOTIDE SEQUENCE [LARGE SCALE GENOMIC DNA]</scope>
    <source>
        <strain evidence="4 5">ICMP2807</strain>
    </source>
</reference>
<dbReference type="SMART" id="SM00470">
    <property type="entry name" value="ParB"/>
    <property type="match status" value="1"/>
</dbReference>
<name>A0A0F5JUE9_9BURK</name>
<dbReference type="PATRIC" id="fig|28092.6.peg.6122"/>
<feature type="domain" description="ParB-like N-terminal" evidence="3">
    <location>
        <begin position="69"/>
        <end position="158"/>
    </location>
</feature>